<protein>
    <submittedName>
        <fullName evidence="1">Uncharacterized protein</fullName>
    </submittedName>
</protein>
<keyword evidence="2" id="KW-1185">Reference proteome</keyword>
<dbReference type="EMBL" id="CM042049">
    <property type="protein sequence ID" value="KAI3745972.1"/>
    <property type="molecule type" value="Genomic_DNA"/>
</dbReference>
<name>A0ACB9DHC9_ARCLA</name>
<reference evidence="2" key="1">
    <citation type="journal article" date="2022" name="Mol. Ecol. Resour.">
        <title>The genomes of chicory, endive, great burdock and yacon provide insights into Asteraceae palaeo-polyploidization history and plant inulin production.</title>
        <authorList>
            <person name="Fan W."/>
            <person name="Wang S."/>
            <person name="Wang H."/>
            <person name="Wang A."/>
            <person name="Jiang F."/>
            <person name="Liu H."/>
            <person name="Zhao H."/>
            <person name="Xu D."/>
            <person name="Zhang Y."/>
        </authorList>
    </citation>
    <scope>NUCLEOTIDE SEQUENCE [LARGE SCALE GENOMIC DNA]</scope>
    <source>
        <strain evidence="2">cv. Niubang</strain>
    </source>
</reference>
<gene>
    <name evidence="1" type="ORF">L6452_08387</name>
</gene>
<accession>A0ACB9DHC9</accession>
<proteinExistence type="predicted"/>
<evidence type="ECO:0000313" key="2">
    <source>
        <dbReference type="Proteomes" id="UP001055879"/>
    </source>
</evidence>
<comment type="caution">
    <text evidence="1">The sequence shown here is derived from an EMBL/GenBank/DDBJ whole genome shotgun (WGS) entry which is preliminary data.</text>
</comment>
<sequence length="88" mass="10072">MQMTMAISVIDGLEGHKQMFCISASRLSNRSLIFHIYTSFKSFLNFSHLQRNNKTKVLLKPRKDQSGVVSLNGPIIFFKILIRPKSSE</sequence>
<organism evidence="1 2">
    <name type="scientific">Arctium lappa</name>
    <name type="common">Greater burdock</name>
    <name type="synonym">Lappa major</name>
    <dbReference type="NCBI Taxonomy" id="4217"/>
    <lineage>
        <taxon>Eukaryota</taxon>
        <taxon>Viridiplantae</taxon>
        <taxon>Streptophyta</taxon>
        <taxon>Embryophyta</taxon>
        <taxon>Tracheophyta</taxon>
        <taxon>Spermatophyta</taxon>
        <taxon>Magnoliopsida</taxon>
        <taxon>eudicotyledons</taxon>
        <taxon>Gunneridae</taxon>
        <taxon>Pentapetalae</taxon>
        <taxon>asterids</taxon>
        <taxon>campanulids</taxon>
        <taxon>Asterales</taxon>
        <taxon>Asteraceae</taxon>
        <taxon>Carduoideae</taxon>
        <taxon>Cardueae</taxon>
        <taxon>Arctiinae</taxon>
        <taxon>Arctium</taxon>
    </lineage>
</organism>
<dbReference type="Proteomes" id="UP001055879">
    <property type="component" value="Linkage Group LG03"/>
</dbReference>
<evidence type="ECO:0000313" key="1">
    <source>
        <dbReference type="EMBL" id="KAI3745972.1"/>
    </source>
</evidence>
<reference evidence="1 2" key="2">
    <citation type="journal article" date="2022" name="Mol. Ecol. Resour.">
        <title>The genomes of chicory, endive, great burdock and yacon provide insights into Asteraceae paleo-polyploidization history and plant inulin production.</title>
        <authorList>
            <person name="Fan W."/>
            <person name="Wang S."/>
            <person name="Wang H."/>
            <person name="Wang A."/>
            <person name="Jiang F."/>
            <person name="Liu H."/>
            <person name="Zhao H."/>
            <person name="Xu D."/>
            <person name="Zhang Y."/>
        </authorList>
    </citation>
    <scope>NUCLEOTIDE SEQUENCE [LARGE SCALE GENOMIC DNA]</scope>
    <source>
        <strain evidence="2">cv. Niubang</strain>
    </source>
</reference>